<dbReference type="AlphaFoldDB" id="A0A382Q5P5"/>
<dbReference type="Pfam" id="PF07394">
    <property type="entry name" value="DUF1501"/>
    <property type="match status" value="1"/>
</dbReference>
<evidence type="ECO:0000313" key="1">
    <source>
        <dbReference type="EMBL" id="SVC80357.1"/>
    </source>
</evidence>
<feature type="non-terminal residue" evidence="1">
    <location>
        <position position="295"/>
    </location>
</feature>
<proteinExistence type="predicted"/>
<dbReference type="InterPro" id="IPR006311">
    <property type="entry name" value="TAT_signal"/>
</dbReference>
<dbReference type="InterPro" id="IPR010869">
    <property type="entry name" value="DUF1501"/>
</dbReference>
<sequence>MSYDPTQHPGPIPFLTRREMLRQTSTGFGWLALSALMADKAYAGVSQALTEGPLAPKAPDFVPKVKNVIFCYMSGGLSHVDSFDPKPRLAAEAGQPMPFQTERTMFNQDGNILPSPWEFTNYGQSGIPVSTLFPHVGNIADELTVIRSMTAPFMEHAQANFYFHCGMPFTGFPSMGAWITYGLGSDNQNLPGFVVLGSGGIPLGGVNVFGNGFLPAIHQGSLIYPEHASPLHNVQPSESDASQRDRLSFINDLDDGFLEQTNRHAQVEAAIDNYEIAYRMQTAVPELVDLAGETE</sequence>
<accession>A0A382Q5P5</accession>
<name>A0A382Q5P5_9ZZZZ</name>
<dbReference type="EMBL" id="UINC01111848">
    <property type="protein sequence ID" value="SVC80357.1"/>
    <property type="molecule type" value="Genomic_DNA"/>
</dbReference>
<dbReference type="PROSITE" id="PS51318">
    <property type="entry name" value="TAT"/>
    <property type="match status" value="1"/>
</dbReference>
<protein>
    <submittedName>
        <fullName evidence="1">Uncharacterized protein</fullName>
    </submittedName>
</protein>
<organism evidence="1">
    <name type="scientific">marine metagenome</name>
    <dbReference type="NCBI Taxonomy" id="408172"/>
    <lineage>
        <taxon>unclassified sequences</taxon>
        <taxon>metagenomes</taxon>
        <taxon>ecological metagenomes</taxon>
    </lineage>
</organism>
<gene>
    <name evidence="1" type="ORF">METZ01_LOCUS333211</name>
</gene>
<reference evidence="1" key="1">
    <citation type="submission" date="2018-05" db="EMBL/GenBank/DDBJ databases">
        <authorList>
            <person name="Lanie J.A."/>
            <person name="Ng W.-L."/>
            <person name="Kazmierczak K.M."/>
            <person name="Andrzejewski T.M."/>
            <person name="Davidsen T.M."/>
            <person name="Wayne K.J."/>
            <person name="Tettelin H."/>
            <person name="Glass J.I."/>
            <person name="Rusch D."/>
            <person name="Podicherti R."/>
            <person name="Tsui H.-C.T."/>
            <person name="Winkler M.E."/>
        </authorList>
    </citation>
    <scope>NUCLEOTIDE SEQUENCE</scope>
</reference>